<dbReference type="PROSITE" id="PS50077">
    <property type="entry name" value="HEAT_REPEAT"/>
    <property type="match status" value="1"/>
</dbReference>
<feature type="compositionally biased region" description="Polar residues" evidence="6">
    <location>
        <begin position="1171"/>
        <end position="1181"/>
    </location>
</feature>
<dbReference type="InterPro" id="IPR011989">
    <property type="entry name" value="ARM-like"/>
</dbReference>
<dbReference type="GO" id="GO:1902903">
    <property type="term" value="P:regulation of supramolecular fiber organization"/>
    <property type="evidence" value="ECO:0007669"/>
    <property type="project" value="UniProtKB-ARBA"/>
</dbReference>
<dbReference type="Gene3D" id="1.25.10.10">
    <property type="entry name" value="Leucine-rich Repeat Variant"/>
    <property type="match status" value="4"/>
</dbReference>
<dbReference type="GO" id="GO:0005815">
    <property type="term" value="C:microtubule organizing center"/>
    <property type="evidence" value="ECO:0007669"/>
    <property type="project" value="TreeGrafter"/>
</dbReference>
<evidence type="ECO:0000256" key="1">
    <source>
        <dbReference type="ARBA" id="ARBA00004245"/>
    </source>
</evidence>
<dbReference type="GO" id="GO:0031110">
    <property type="term" value="P:regulation of microtubule polymerization or depolymerization"/>
    <property type="evidence" value="ECO:0007669"/>
    <property type="project" value="UniProtKB-ARBA"/>
</dbReference>
<evidence type="ECO:0000256" key="2">
    <source>
        <dbReference type="ARBA" id="ARBA00022490"/>
    </source>
</evidence>
<dbReference type="GO" id="GO:0090307">
    <property type="term" value="P:mitotic spindle assembly"/>
    <property type="evidence" value="ECO:0007669"/>
    <property type="project" value="TreeGrafter"/>
</dbReference>
<proteinExistence type="predicted"/>
<name>A0A1A9VMU5_GLOAU</name>
<reference evidence="8" key="1">
    <citation type="submission" date="2020-05" db="UniProtKB">
        <authorList>
            <consortium name="EnsemblMetazoa"/>
        </authorList>
    </citation>
    <scope>IDENTIFICATION</scope>
    <source>
        <strain evidence="8">TTRI</strain>
    </source>
</reference>
<dbReference type="GO" id="GO:0005881">
    <property type="term" value="C:cytoplasmic microtubule"/>
    <property type="evidence" value="ECO:0007669"/>
    <property type="project" value="TreeGrafter"/>
</dbReference>
<feature type="domain" description="TOG" evidence="7">
    <location>
        <begin position="2"/>
        <end position="234"/>
    </location>
</feature>
<feature type="region of interest" description="Disordered" evidence="6">
    <location>
        <begin position="1171"/>
        <end position="1192"/>
    </location>
</feature>
<dbReference type="InterPro" id="IPR021133">
    <property type="entry name" value="HEAT_type_2"/>
</dbReference>
<dbReference type="InterPro" id="IPR024395">
    <property type="entry name" value="CLASP_N_dom"/>
</dbReference>
<evidence type="ECO:0000313" key="9">
    <source>
        <dbReference type="Proteomes" id="UP000078200"/>
    </source>
</evidence>
<dbReference type="InterPro" id="IPR034085">
    <property type="entry name" value="TOG"/>
</dbReference>
<evidence type="ECO:0000313" key="8">
    <source>
        <dbReference type="EnsemblMetazoa" id="GAUT042071-PA"/>
    </source>
</evidence>
<dbReference type="GO" id="GO:0072686">
    <property type="term" value="C:mitotic spindle"/>
    <property type="evidence" value="ECO:0007669"/>
    <property type="project" value="TreeGrafter"/>
</dbReference>
<dbReference type="Pfam" id="PF12348">
    <property type="entry name" value="CLASP_N"/>
    <property type="match status" value="2"/>
</dbReference>
<dbReference type="GO" id="GO:0000776">
    <property type="term" value="C:kinetochore"/>
    <property type="evidence" value="ECO:0007669"/>
    <property type="project" value="TreeGrafter"/>
</dbReference>
<feature type="compositionally biased region" description="Low complexity" evidence="6">
    <location>
        <begin position="1182"/>
        <end position="1192"/>
    </location>
</feature>
<feature type="region of interest" description="Disordered" evidence="6">
    <location>
        <begin position="529"/>
        <end position="571"/>
    </location>
</feature>
<dbReference type="VEuPathDB" id="VectorBase:GAUT042071"/>
<feature type="region of interest" description="Disordered" evidence="6">
    <location>
        <begin position="1062"/>
        <end position="1113"/>
    </location>
</feature>
<evidence type="ECO:0000256" key="6">
    <source>
        <dbReference type="SAM" id="MobiDB-lite"/>
    </source>
</evidence>
<keyword evidence="4" id="KW-0206">Cytoskeleton</keyword>
<dbReference type="SMART" id="SM01349">
    <property type="entry name" value="TOG"/>
    <property type="match status" value="3"/>
</dbReference>
<evidence type="ECO:0000256" key="3">
    <source>
        <dbReference type="ARBA" id="ARBA00022737"/>
    </source>
</evidence>
<sequence length="1485" mass="165284">MAYRKPGDLDGYIQLMPKADMRVKAQLAEDLVTFLSDDTNSIVCTDMGLLVDGLMPWLTGSHFKIAQKSLEAFTELVKRLGPDFNAYTATVLPQVVDRLGDSKDTVREKAQLLLQTLMEHKVLTPQALLDKLATNCFRHKNAKVREEFLQTIVNTLNEYGTSQLSVRNYIQSICVLLGDPTVSVRDYAVQTLIEIYKHVGDRLRPDLRRMEDLPASKLALLEQKFDQVKCEGLLLKSATQANNHSGHDEADNVGIRERPTKIVKRTVSATMRNKNISTDTTADAGAVTMDIFEASFDLVPQLNIFHPRDMDDVYRNILTTMSDKNADWEKRIDALKKVRSLLILNIQSHPQFVSTHLKELSISFLDILKEELRSQVIREACITIAFMSKTLHQKLDKFCEYILEQLILLIQNSAKVIASASTIALKYIIKYTHAPKIIKIITDTLQNSKSKDIRATLCEILCLLCEEWPTKSLERSASLLRDTLKKSIGDADSEARRHSRRAYWVFRRHFPDLGDQIYGTLDIAAQRALERERDSGGNSEERRATVTAMRATRSPGALQKSSPGMRSVSAVDTAAAQRAKARAQYAFLARKKVTNTANTSNTCSNNTNVGSLPRSRLGISQQSSTQPSSTGAFQRNRGRAGVSQSQPGSRSTSPSSKLREQHSIGYYRPTGTIPKKASGIPRSLANSRETSPTRSGSVIMKRSLYTTGSSRRTPERNQPTRQPVAARILQQSREAETALLADALSPEGNGGIDYSSMGDYARDRGGSAYPSSSRIGRKVLSRDESDDSEASSVCSERSFDSSYTRANNSNYSLSGSRNRLDWSWSRPPFEDIETIIQYCASTHWSERKDGLISLTQYLADGKVLTSQQLQCVLDTFRKMFMDTHTKVYSLFLETVTELMLVHASDLHDWLFILLTRLFNKLGTELLNSMHGKIWKTLQVVHEYFPTDLQMKDVFRILSDSAQTPCTKTRIAIFKFLTSLANTYCKITDFPGAEDGTILPMVEKAVLKIVQLAGDQKSLELRNQARHCLIALYNLNTPQMTKVLSSLPKNYQDSAKIYIQSHLRRSSTSGTNSPSSSPLSNSSPKSLQSPNITGPFTSLQPQFTSPRSRQSSANDSELILGYSEVDVQQNIQKTTEEIRNCFGSIENQYNSLANNTNGVNYNGHLNEAFDSCASSNSKTQSATTTESNTPESTTMRLDGNLLEQHHKMIASTVGSSLCQANSLPSTAVNHKFTESGEMILDGNISESDVIKTALALTQEMPLPQVHTALSNLGVCIKSGNCELPNKHFRAIMKMLLNMLDASSNEVVIEALHVLARILRRSQMKPNWINFVELILLKIINCYSKSKETMRELDALIPRIVPALPLNVTIKIVNPVIATGPYPVNLCALKLLTELADRNGSELTESELDVVFPHLARLADDYQSMVRKAAVFCIVKLFIVMGEEKVKPKLTMLTPSKVRLLNVYIEKQRGTSTGGGSSTKNSSTSSS</sequence>
<evidence type="ECO:0000256" key="5">
    <source>
        <dbReference type="PROSITE-ProRule" id="PRU00103"/>
    </source>
</evidence>
<organism evidence="8 9">
    <name type="scientific">Glossina austeni</name>
    <name type="common">Savannah tsetse fly</name>
    <dbReference type="NCBI Taxonomy" id="7395"/>
    <lineage>
        <taxon>Eukaryota</taxon>
        <taxon>Metazoa</taxon>
        <taxon>Ecdysozoa</taxon>
        <taxon>Arthropoda</taxon>
        <taxon>Hexapoda</taxon>
        <taxon>Insecta</taxon>
        <taxon>Pterygota</taxon>
        <taxon>Neoptera</taxon>
        <taxon>Endopterygota</taxon>
        <taxon>Diptera</taxon>
        <taxon>Brachycera</taxon>
        <taxon>Muscomorpha</taxon>
        <taxon>Hippoboscoidea</taxon>
        <taxon>Glossinidae</taxon>
        <taxon>Glossina</taxon>
    </lineage>
</organism>
<feature type="region of interest" description="Disordered" evidence="6">
    <location>
        <begin position="597"/>
        <end position="723"/>
    </location>
</feature>
<keyword evidence="9" id="KW-1185">Reference proteome</keyword>
<dbReference type="SUPFAM" id="SSF48371">
    <property type="entry name" value="ARM repeat"/>
    <property type="match status" value="1"/>
</dbReference>
<dbReference type="InterPro" id="IPR016024">
    <property type="entry name" value="ARM-type_fold"/>
</dbReference>
<feature type="compositionally biased region" description="Low complexity" evidence="6">
    <location>
        <begin position="643"/>
        <end position="656"/>
    </location>
</feature>
<keyword evidence="3" id="KW-0677">Repeat</keyword>
<feature type="compositionally biased region" description="Low complexity" evidence="6">
    <location>
        <begin position="1065"/>
        <end position="1089"/>
    </location>
</feature>
<accession>A0A1A9VMU5</accession>
<comment type="subcellular location">
    <subcellularLocation>
        <location evidence="1">Cytoplasm</location>
        <location evidence="1">Cytoskeleton</location>
    </subcellularLocation>
</comment>
<keyword evidence="2" id="KW-0963">Cytoplasm</keyword>
<feature type="domain" description="TOG" evidence="7">
    <location>
        <begin position="1247"/>
        <end position="1472"/>
    </location>
</feature>
<dbReference type="PANTHER" id="PTHR21567:SF9">
    <property type="entry name" value="CLIP-ASSOCIATING PROTEIN"/>
    <property type="match status" value="1"/>
</dbReference>
<feature type="compositionally biased region" description="Polar residues" evidence="6">
    <location>
        <begin position="684"/>
        <end position="696"/>
    </location>
</feature>
<feature type="compositionally biased region" description="Polar residues" evidence="6">
    <location>
        <begin position="1090"/>
        <end position="1113"/>
    </location>
</feature>
<dbReference type="GO" id="GO:0040001">
    <property type="term" value="P:establishment of mitotic spindle localization"/>
    <property type="evidence" value="ECO:0007669"/>
    <property type="project" value="TreeGrafter"/>
</dbReference>
<feature type="compositionally biased region" description="Basic and acidic residues" evidence="6">
    <location>
        <begin position="529"/>
        <end position="544"/>
    </location>
</feature>
<feature type="region of interest" description="Disordered" evidence="6">
    <location>
        <begin position="763"/>
        <end position="793"/>
    </location>
</feature>
<dbReference type="EnsemblMetazoa" id="GAUT042071-RA">
    <property type="protein sequence ID" value="GAUT042071-PA"/>
    <property type="gene ID" value="GAUT042071"/>
</dbReference>
<dbReference type="PANTHER" id="PTHR21567">
    <property type="entry name" value="CLASP"/>
    <property type="match status" value="1"/>
</dbReference>
<dbReference type="GO" id="GO:0008017">
    <property type="term" value="F:microtubule binding"/>
    <property type="evidence" value="ECO:0007669"/>
    <property type="project" value="TreeGrafter"/>
</dbReference>
<dbReference type="Proteomes" id="UP000078200">
    <property type="component" value="Unassembled WGS sequence"/>
</dbReference>
<evidence type="ECO:0000256" key="4">
    <source>
        <dbReference type="ARBA" id="ARBA00023212"/>
    </source>
</evidence>
<dbReference type="STRING" id="7395.A0A1A9VMU5"/>
<feature type="compositionally biased region" description="Low complexity" evidence="6">
    <location>
        <begin position="597"/>
        <end position="608"/>
    </location>
</feature>
<feature type="domain" description="TOG" evidence="7">
    <location>
        <begin position="306"/>
        <end position="542"/>
    </location>
</feature>
<protein>
    <recommendedName>
        <fullName evidence="7">TOG domain-containing protein</fullName>
    </recommendedName>
</protein>
<feature type="repeat" description="HEAT" evidence="5">
    <location>
        <begin position="1409"/>
        <end position="1447"/>
    </location>
</feature>
<dbReference type="GO" id="GO:0005876">
    <property type="term" value="C:spindle microtubule"/>
    <property type="evidence" value="ECO:0007669"/>
    <property type="project" value="TreeGrafter"/>
</dbReference>
<feature type="compositionally biased region" description="Low complexity" evidence="6">
    <location>
        <begin position="620"/>
        <end position="630"/>
    </location>
</feature>
<dbReference type="GO" id="GO:0045180">
    <property type="term" value="C:basal cortex"/>
    <property type="evidence" value="ECO:0007669"/>
    <property type="project" value="TreeGrafter"/>
</dbReference>
<feature type="compositionally biased region" description="Polar residues" evidence="6">
    <location>
        <begin position="704"/>
        <end position="721"/>
    </location>
</feature>
<evidence type="ECO:0000259" key="7">
    <source>
        <dbReference type="SMART" id="SM01349"/>
    </source>
</evidence>